<accession>A0A1G8F2I3</accession>
<dbReference type="EMBL" id="CP080764">
    <property type="protein sequence ID" value="QYY43259.1"/>
    <property type="molecule type" value="Genomic_DNA"/>
</dbReference>
<dbReference type="Proteomes" id="UP000826616">
    <property type="component" value="Chromosome"/>
</dbReference>
<name>A0A1G8F2I3_ANETH</name>
<protein>
    <submittedName>
        <fullName evidence="2">Uncharacterized protein</fullName>
    </submittedName>
</protein>
<sequence>MGIKGKEKNSQNFSAEIMRLLTVAIRTESDPYTVTFPMPQEIPDDVLQWVKEDENKKMLGRFIYAALTGLQGQMPGTFQQTKPEKSKEKMEADEAARKAAAMFLNDDE</sequence>
<organism evidence="2 3">
    <name type="scientific">Aneurinibacillus thermoaerophilus</name>
    <dbReference type="NCBI Taxonomy" id="143495"/>
    <lineage>
        <taxon>Bacteria</taxon>
        <taxon>Bacillati</taxon>
        <taxon>Bacillota</taxon>
        <taxon>Bacilli</taxon>
        <taxon>Bacillales</taxon>
        <taxon>Paenibacillaceae</taxon>
        <taxon>Aneurinibacillus group</taxon>
        <taxon>Aneurinibacillus</taxon>
    </lineage>
</organism>
<dbReference type="AlphaFoldDB" id="A0A1G8F2I3"/>
<reference evidence="2 3" key="1">
    <citation type="submission" date="2016-10" db="EMBL/GenBank/DDBJ databases">
        <authorList>
            <person name="de Groot N.N."/>
        </authorList>
    </citation>
    <scope>NUCLEOTIDE SEQUENCE [LARGE SCALE GENOMIC DNA]</scope>
    <source>
        <strain evidence="2 3">L 420-91</strain>
    </source>
</reference>
<keyword evidence="4" id="KW-1185">Reference proteome</keyword>
<dbReference type="RefSeq" id="WP_139185019.1">
    <property type="nucleotide sequence ID" value="NZ_CP080764.1"/>
</dbReference>
<dbReference type="GeneID" id="97140314"/>
<dbReference type="Proteomes" id="UP000198956">
    <property type="component" value="Unassembled WGS sequence"/>
</dbReference>
<dbReference type="EMBL" id="FNDE01000054">
    <property type="protein sequence ID" value="SDH76330.1"/>
    <property type="molecule type" value="Genomic_DNA"/>
</dbReference>
<proteinExistence type="predicted"/>
<evidence type="ECO:0000313" key="4">
    <source>
        <dbReference type="Proteomes" id="UP000826616"/>
    </source>
</evidence>
<evidence type="ECO:0000313" key="2">
    <source>
        <dbReference type="EMBL" id="SDH76330.1"/>
    </source>
</evidence>
<evidence type="ECO:0000313" key="3">
    <source>
        <dbReference type="Proteomes" id="UP000198956"/>
    </source>
</evidence>
<reference evidence="1 4" key="2">
    <citation type="submission" date="2021-08" db="EMBL/GenBank/DDBJ databases">
        <title>Complete genome sequence of the strain Aneurinibacillus thermoaerophilus CCM 8960.</title>
        <authorList>
            <person name="Musilova J."/>
            <person name="Kourilova X."/>
            <person name="Pernicova I."/>
            <person name="Bezdicek M."/>
            <person name="Lengerova M."/>
            <person name="Obruca S."/>
            <person name="Sedlar K."/>
        </authorList>
    </citation>
    <scope>NUCLEOTIDE SEQUENCE [LARGE SCALE GENOMIC DNA]</scope>
    <source>
        <strain evidence="1 4">CCM 8960</strain>
    </source>
</reference>
<gene>
    <name evidence="1" type="ORF">K3F53_02930</name>
    <name evidence="2" type="ORF">SAMN04489735_105410</name>
</gene>
<evidence type="ECO:0000313" key="1">
    <source>
        <dbReference type="EMBL" id="QYY43259.1"/>
    </source>
</evidence>